<dbReference type="GO" id="GO:0005975">
    <property type="term" value="P:carbohydrate metabolic process"/>
    <property type="evidence" value="ECO:0007669"/>
    <property type="project" value="InterPro"/>
</dbReference>
<dbReference type="InterPro" id="IPR018483">
    <property type="entry name" value="Carb_kinase_FGGY_CS"/>
</dbReference>
<sequence length="495" mass="55614">MKYYIGADIGTTSTKVVLFDEALQNIDSISRGYDTYHSQAYYAEQDPEEVLESLLQAVEELLERHEEKRDDVAYMAFSSAMHSLILMDEKDQPLTKSILWSDSRAEEFVEEFKKREDAETFYQKTGTPLHPMSPFFKLLWFQKNTDLLKKTKKAIGIKEFIMRKLIGEYVVDYSIASATGLFHLQDLVFDEEILKEISMVPAQFSRPVDVEEIFSLSNPEVLLRTKLPSNCKVLIGGSDGCLANLGGDVTEPYEAAVTLGTSGAVRITSDRILLHPEGKTFCYYLRKGQYVLGGAVNNGGNVLAYLSGLFYEHPDHFYRDLSKNLLESEPGAEGITFIPYLYGERAPYYDGHLSAGFVGITPRAGKKQFIRAAVEGIFYNLKEVLTELERLHGKVRLLKASGGVFENNEMASVLAGVMGREVQRVEASSSSALGAVRLGVEAIRLNSKKIEVFLPGEEVLQYEMNFKRYQKITKTVILLKNALAAAEEEEEEEED</sequence>
<keyword evidence="3 4" id="KW-0418">Kinase</keyword>
<dbReference type="PROSITE" id="PS00445">
    <property type="entry name" value="FGGY_KINASES_2"/>
    <property type="match status" value="1"/>
</dbReference>
<dbReference type="Gene3D" id="3.30.420.40">
    <property type="match status" value="2"/>
</dbReference>
<dbReference type="RefSeq" id="WP_051651501.1">
    <property type="nucleotide sequence ID" value="NZ_FNDZ01000001.1"/>
</dbReference>
<gene>
    <name evidence="7" type="ORF">SAMN05421804_101919</name>
</gene>
<dbReference type="AlphaFoldDB" id="A0A1G8ILI4"/>
<dbReference type="InterPro" id="IPR000577">
    <property type="entry name" value="Carb_kinase_FGGY"/>
</dbReference>
<evidence type="ECO:0000256" key="4">
    <source>
        <dbReference type="RuleBase" id="RU003733"/>
    </source>
</evidence>
<evidence type="ECO:0000313" key="8">
    <source>
        <dbReference type="Proteomes" id="UP000183255"/>
    </source>
</evidence>
<proteinExistence type="inferred from homology"/>
<evidence type="ECO:0000256" key="2">
    <source>
        <dbReference type="ARBA" id="ARBA00022679"/>
    </source>
</evidence>
<protein>
    <submittedName>
        <fullName evidence="7">Gluconokinase</fullName>
    </submittedName>
</protein>
<evidence type="ECO:0000256" key="3">
    <source>
        <dbReference type="ARBA" id="ARBA00022777"/>
    </source>
</evidence>
<dbReference type="InterPro" id="IPR050406">
    <property type="entry name" value="FGGY_Carb_Kinase"/>
</dbReference>
<dbReference type="CDD" id="cd07770">
    <property type="entry name" value="ASKHA_NBD_FGGY_GntK"/>
    <property type="match status" value="1"/>
</dbReference>
<dbReference type="InterPro" id="IPR043129">
    <property type="entry name" value="ATPase_NBD"/>
</dbReference>
<dbReference type="PIRSF" id="PIRSF000538">
    <property type="entry name" value="GlpK"/>
    <property type="match status" value="1"/>
</dbReference>
<reference evidence="7 8" key="1">
    <citation type="submission" date="2016-10" db="EMBL/GenBank/DDBJ databases">
        <authorList>
            <person name="de Groot N.N."/>
        </authorList>
    </citation>
    <scope>NUCLEOTIDE SEQUENCE [LARGE SCALE GENOMIC DNA]</scope>
    <source>
        <strain evidence="7 8">CGMCC 1.5058</strain>
    </source>
</reference>
<dbReference type="Proteomes" id="UP000183255">
    <property type="component" value="Unassembled WGS sequence"/>
</dbReference>
<dbReference type="Pfam" id="PF02782">
    <property type="entry name" value="FGGY_C"/>
    <property type="match status" value="1"/>
</dbReference>
<keyword evidence="2 4" id="KW-0808">Transferase</keyword>
<dbReference type="GO" id="GO:0016301">
    <property type="term" value="F:kinase activity"/>
    <property type="evidence" value="ECO:0007669"/>
    <property type="project" value="UniProtKB-KW"/>
</dbReference>
<comment type="similarity">
    <text evidence="1 4">Belongs to the FGGY kinase family.</text>
</comment>
<organism evidence="7 8">
    <name type="scientific">Proteiniclasticum ruminis</name>
    <dbReference type="NCBI Taxonomy" id="398199"/>
    <lineage>
        <taxon>Bacteria</taxon>
        <taxon>Bacillati</taxon>
        <taxon>Bacillota</taxon>
        <taxon>Clostridia</taxon>
        <taxon>Eubacteriales</taxon>
        <taxon>Clostridiaceae</taxon>
        <taxon>Proteiniclasticum</taxon>
    </lineage>
</organism>
<dbReference type="SUPFAM" id="SSF53067">
    <property type="entry name" value="Actin-like ATPase domain"/>
    <property type="match status" value="2"/>
</dbReference>
<accession>A0A1G8ILI4</accession>
<dbReference type="EMBL" id="FNDZ01000001">
    <property type="protein sequence ID" value="SDI19647.1"/>
    <property type="molecule type" value="Genomic_DNA"/>
</dbReference>
<evidence type="ECO:0000313" key="7">
    <source>
        <dbReference type="EMBL" id="SDI19647.1"/>
    </source>
</evidence>
<dbReference type="InterPro" id="IPR018485">
    <property type="entry name" value="FGGY_C"/>
</dbReference>
<dbReference type="PROSITE" id="PS00933">
    <property type="entry name" value="FGGY_KINASES_1"/>
    <property type="match status" value="1"/>
</dbReference>
<dbReference type="GO" id="GO:0016773">
    <property type="term" value="F:phosphotransferase activity, alcohol group as acceptor"/>
    <property type="evidence" value="ECO:0007669"/>
    <property type="project" value="InterPro"/>
</dbReference>
<dbReference type="InterPro" id="IPR018484">
    <property type="entry name" value="FGGY_N"/>
</dbReference>
<evidence type="ECO:0000256" key="1">
    <source>
        <dbReference type="ARBA" id="ARBA00009156"/>
    </source>
</evidence>
<evidence type="ECO:0000259" key="5">
    <source>
        <dbReference type="Pfam" id="PF00370"/>
    </source>
</evidence>
<dbReference type="PANTHER" id="PTHR43095">
    <property type="entry name" value="SUGAR KINASE"/>
    <property type="match status" value="1"/>
</dbReference>
<name>A0A1G8ILI4_9CLOT</name>
<feature type="domain" description="Carbohydrate kinase FGGY C-terminal" evidence="6">
    <location>
        <begin position="255"/>
        <end position="440"/>
    </location>
</feature>
<dbReference type="Pfam" id="PF00370">
    <property type="entry name" value="FGGY_N"/>
    <property type="match status" value="1"/>
</dbReference>
<evidence type="ECO:0000259" key="6">
    <source>
        <dbReference type="Pfam" id="PF02782"/>
    </source>
</evidence>
<feature type="domain" description="Carbohydrate kinase FGGY N-terminal" evidence="5">
    <location>
        <begin position="3"/>
        <end position="246"/>
    </location>
</feature>
<dbReference type="PANTHER" id="PTHR43095:SF2">
    <property type="entry name" value="GLUCONOKINASE"/>
    <property type="match status" value="1"/>
</dbReference>